<evidence type="ECO:0000256" key="5">
    <source>
        <dbReference type="ARBA" id="ARBA00022603"/>
    </source>
</evidence>
<evidence type="ECO:0000313" key="22">
    <source>
        <dbReference type="EMBL" id="RHK92541.1"/>
    </source>
</evidence>
<dbReference type="EMBL" id="QROC01000026">
    <property type="protein sequence ID" value="RHK92541.1"/>
    <property type="molecule type" value="Genomic_DNA"/>
</dbReference>
<dbReference type="Proteomes" id="UP000438288">
    <property type="component" value="Unassembled WGS sequence"/>
</dbReference>
<dbReference type="NCBIfam" id="NF008702">
    <property type="entry name" value="PRK11713.6-1"/>
    <property type="match status" value="1"/>
</dbReference>
<dbReference type="Gene3D" id="3.40.1280.10">
    <property type="match status" value="1"/>
</dbReference>
<dbReference type="NCBIfam" id="TIGR00046">
    <property type="entry name" value="RsmE family RNA methyltransferase"/>
    <property type="match status" value="1"/>
</dbReference>
<evidence type="ECO:0000313" key="28">
    <source>
        <dbReference type="Proteomes" id="UP000285503"/>
    </source>
</evidence>
<reference evidence="14" key="6">
    <citation type="submission" date="2019-09" db="EMBL/GenBank/DDBJ databases">
        <authorList>
            <person name="Ross B.D."/>
            <person name="Verster A.J."/>
            <person name="Radey M.C."/>
            <person name="Schmidtke D.T."/>
            <person name="Pope C.E."/>
            <person name="Hoffman L.R."/>
            <person name="Hajjar A.M."/>
            <person name="Peterson S.B."/>
            <person name="Borenstein E."/>
            <person name="Mougous J.D."/>
        </authorList>
    </citation>
    <scope>NUCLEOTIDE SEQUENCE</scope>
    <source>
        <strain evidence="14">H204</strain>
    </source>
</reference>
<evidence type="ECO:0000313" key="23">
    <source>
        <dbReference type="EMBL" id="SEB02054.1"/>
    </source>
</evidence>
<dbReference type="GO" id="GO:0070475">
    <property type="term" value="P:rRNA base methylation"/>
    <property type="evidence" value="ECO:0007669"/>
    <property type="project" value="TreeGrafter"/>
</dbReference>
<reference evidence="27 28" key="3">
    <citation type="submission" date="2018-08" db="EMBL/GenBank/DDBJ databases">
        <title>A genome reference for cultivated species of the human gut microbiota.</title>
        <authorList>
            <person name="Zou Y."/>
            <person name="Xue W."/>
            <person name="Luo G."/>
        </authorList>
    </citation>
    <scope>NUCLEOTIDE SEQUENCE [LARGE SCALE GENOMIC DNA]</scope>
    <source>
        <strain evidence="22 27">AF39-6AC</strain>
        <strain evidence="21 28">AF46-11NS</strain>
    </source>
</reference>
<dbReference type="EMBL" id="QRNE01000018">
    <property type="protein sequence ID" value="RHK28696.1"/>
    <property type="molecule type" value="Genomic_DNA"/>
</dbReference>
<evidence type="ECO:0000313" key="20">
    <source>
        <dbReference type="EMBL" id="MCA4525631.1"/>
    </source>
</evidence>
<dbReference type="EMBL" id="WDER01000015">
    <property type="protein sequence ID" value="KAB6084366.1"/>
    <property type="molecule type" value="Genomic_DNA"/>
</dbReference>
<dbReference type="Proteomes" id="UP000183766">
    <property type="component" value="Unassembled WGS sequence"/>
</dbReference>
<dbReference type="EMBL" id="WDCP01000031">
    <property type="protein sequence ID" value="KAB6338644.1"/>
    <property type="molecule type" value="Genomic_DNA"/>
</dbReference>
<feature type="domain" description="Ribosomal RNA small subunit methyltransferase E PUA-like" evidence="12">
    <location>
        <begin position="15"/>
        <end position="61"/>
    </location>
</feature>
<dbReference type="AlphaFoldDB" id="A0A174GMG7"/>
<dbReference type="GeneID" id="69483838"/>
<evidence type="ECO:0000256" key="3">
    <source>
        <dbReference type="ARBA" id="ARBA00022490"/>
    </source>
</evidence>
<keyword evidence="6 10" id="KW-0808">Transferase</keyword>
<dbReference type="Proteomes" id="UP000183040">
    <property type="component" value="Unassembled WGS sequence"/>
</dbReference>
<keyword evidence="3 10" id="KW-0963">Cytoplasm</keyword>
<reference evidence="30 31" key="5">
    <citation type="journal article" date="2019" name="Nat. Med.">
        <title>A library of human gut bacterial isolates paired with longitudinal multiomics data enables mechanistic microbiome research.</title>
        <authorList>
            <person name="Poyet M."/>
            <person name="Groussin M."/>
            <person name="Gibbons S.M."/>
            <person name="Avila-Pacheco J."/>
            <person name="Jiang X."/>
            <person name="Kearney S.M."/>
            <person name="Perrotta A.R."/>
            <person name="Berdy B."/>
            <person name="Zhao S."/>
            <person name="Lieberman T.D."/>
            <person name="Swanson P.K."/>
            <person name="Smith M."/>
            <person name="Roesemann S."/>
            <person name="Alexander J.E."/>
            <person name="Rich S.A."/>
            <person name="Livny J."/>
            <person name="Vlamakis H."/>
            <person name="Clish C."/>
            <person name="Bullock K."/>
            <person name="Deik A."/>
            <person name="Scott J."/>
            <person name="Pierce K.A."/>
            <person name="Xavier R.J."/>
            <person name="Alm E.J."/>
        </authorList>
    </citation>
    <scope>NUCLEOTIDE SEQUENCE [LARGE SCALE GENOMIC DNA]</scope>
    <source>
        <strain evidence="18 32">BIOML-A16</strain>
        <strain evidence="17 30">BIOML-A58</strain>
        <strain evidence="19 33">BIOML-A7</strain>
        <strain evidence="16 34">BIOML-A73</strain>
        <strain evidence="15 31">BIOML-A74</strain>
    </source>
</reference>
<proteinExistence type="inferred from homology"/>
<protein>
    <recommendedName>
        <fullName evidence="10">Ribosomal RNA small subunit methyltransferase E</fullName>
        <ecNumber evidence="10">2.1.1.193</ecNumber>
    </recommendedName>
</protein>
<dbReference type="Proteomes" id="UP000474077">
    <property type="component" value="Unassembled WGS sequence"/>
</dbReference>
<evidence type="ECO:0000313" key="33">
    <source>
        <dbReference type="Proteomes" id="UP000471447"/>
    </source>
</evidence>
<evidence type="ECO:0000313" key="26">
    <source>
        <dbReference type="Proteomes" id="UP000183766"/>
    </source>
</evidence>
<sequence>MHVFYTPDIQKSNELPEEEAQHCTRVLRLGIGDEITLTDGKGNFYKAEITVATNKRCFVTIKETIFQEPLWPCHLHIAMAPTKNMDRNEWFAEKATEIGFDELTFLNCRFSERKVIKTERIEKILVSAIKQSLKARLPKLNEMIEFDPFIRQEFKGQKFIAHCYEGEKPLLKNVLKPGEDALVLIGPEGDFSEEEVKKAIEQGFVPISLGKSRLRTETAALVACHTLNLQNQ</sequence>
<comment type="catalytic activity">
    <reaction evidence="9 10">
        <text>uridine(1498) in 16S rRNA + S-adenosyl-L-methionine = N(3)-methyluridine(1498) in 16S rRNA + S-adenosyl-L-homocysteine + H(+)</text>
        <dbReference type="Rhea" id="RHEA:42920"/>
        <dbReference type="Rhea" id="RHEA-COMP:10283"/>
        <dbReference type="Rhea" id="RHEA-COMP:10284"/>
        <dbReference type="ChEBI" id="CHEBI:15378"/>
        <dbReference type="ChEBI" id="CHEBI:57856"/>
        <dbReference type="ChEBI" id="CHEBI:59789"/>
        <dbReference type="ChEBI" id="CHEBI:65315"/>
        <dbReference type="ChEBI" id="CHEBI:74502"/>
        <dbReference type="EC" id="2.1.1.193"/>
    </reaction>
</comment>
<dbReference type="Pfam" id="PF04452">
    <property type="entry name" value="Methyltrans_RNA"/>
    <property type="match status" value="1"/>
</dbReference>
<evidence type="ECO:0000313" key="21">
    <source>
        <dbReference type="EMBL" id="RHK28696.1"/>
    </source>
</evidence>
<keyword evidence="7 10" id="KW-0949">S-adenosyl-L-methionine</keyword>
<reference evidence="29" key="2">
    <citation type="journal article" date="2018" name="J. Anim. Genet.">
        <title>Acquired interbacterial defense systems protect against interspecies antagonism in the human gut microbiome.</title>
        <authorList>
            <person name="Ross B.D."/>
            <person name="Verster A.J."/>
            <person name="Radey M.C."/>
            <person name="Schmidtke D.T."/>
            <person name="Pope C.E."/>
            <person name="Hoffman L.R."/>
            <person name="Hajjar A."/>
            <person name="Peterson S.B."/>
            <person name="Borenstein E."/>
            <person name="Mougous J."/>
        </authorList>
    </citation>
    <scope>NUCLEOTIDE SEQUENCE [LARGE SCALE GENOMIC DNA]</scope>
    <source>
        <strain evidence="29">H204</strain>
    </source>
</reference>
<evidence type="ECO:0000313" key="13">
    <source>
        <dbReference type="EMBL" id="HJG10628.1"/>
    </source>
</evidence>
<evidence type="ECO:0000256" key="8">
    <source>
        <dbReference type="ARBA" id="ARBA00025699"/>
    </source>
</evidence>
<dbReference type="EMBL" id="JAIWWW010000046">
    <property type="protein sequence ID" value="MCA4525631.1"/>
    <property type="molecule type" value="Genomic_DNA"/>
</dbReference>
<comment type="function">
    <text evidence="8 10">Specifically methylates the N3 position of the uracil ring of uridine 1498 (m3U1498) in 16S rRNA. Acts on the fully assembled 30S ribosomal subunit.</text>
</comment>
<reference evidence="13" key="8">
    <citation type="submission" date="2021-09" db="EMBL/GenBank/DDBJ databases">
        <authorList>
            <person name="Gilroy R."/>
        </authorList>
    </citation>
    <scope>NUCLEOTIDE SEQUENCE</scope>
    <source>
        <strain evidence="13">CHK154-13316</strain>
    </source>
</reference>
<keyword evidence="31" id="KW-1185">Reference proteome</keyword>
<dbReference type="PANTHER" id="PTHR30027:SF3">
    <property type="entry name" value="16S RRNA (URACIL(1498)-N(3))-METHYLTRANSFERASE"/>
    <property type="match status" value="1"/>
</dbReference>
<evidence type="ECO:0000313" key="31">
    <source>
        <dbReference type="Proteomes" id="UP000435059"/>
    </source>
</evidence>
<dbReference type="EC" id="2.1.1.193" evidence="10"/>
<dbReference type="InterPro" id="IPR006700">
    <property type="entry name" value="RsmE"/>
</dbReference>
<gene>
    <name evidence="22" type="ORF">DW042_17565</name>
    <name evidence="21" type="ORF">DW075_05320</name>
    <name evidence="14" type="ORF">F6S82_12975</name>
    <name evidence="17" type="ORF">GA398_18365</name>
    <name evidence="16" type="ORF">GA560_07735</name>
    <name evidence="15" type="ORF">GA574_19105</name>
    <name evidence="19" type="ORF">GAZ26_21495</name>
    <name evidence="18" type="ORF">GAZ43_13990</name>
    <name evidence="13" type="ORF">K8V07_01715</name>
    <name evidence="20" type="ORF">LDZ35_20740</name>
    <name evidence="23" type="ORF">SAMN04487924_12371</name>
    <name evidence="24" type="ORF">SAMN05216250_11926</name>
</gene>
<evidence type="ECO:0000313" key="14">
    <source>
        <dbReference type="EMBL" id="KAA9045731.1"/>
    </source>
</evidence>
<evidence type="ECO:0000256" key="10">
    <source>
        <dbReference type="PIRNR" id="PIRNR015601"/>
    </source>
</evidence>
<dbReference type="RefSeq" id="WP_004315426.1">
    <property type="nucleotide sequence ID" value="NZ_AP031409.1"/>
</dbReference>
<dbReference type="Proteomes" id="UP000285503">
    <property type="component" value="Unassembled WGS sequence"/>
</dbReference>
<dbReference type="GO" id="GO:0005737">
    <property type="term" value="C:cytoplasm"/>
    <property type="evidence" value="ECO:0007669"/>
    <property type="project" value="UniProtKB-SubCell"/>
</dbReference>
<dbReference type="InterPro" id="IPR015947">
    <property type="entry name" value="PUA-like_sf"/>
</dbReference>
<evidence type="ECO:0000313" key="32">
    <source>
        <dbReference type="Proteomes" id="UP000438288"/>
    </source>
</evidence>
<keyword evidence="5 10" id="KW-0489">Methyltransferase</keyword>
<dbReference type="EMBL" id="DYVL01000031">
    <property type="protein sequence ID" value="HJG10628.1"/>
    <property type="molecule type" value="Genomic_DNA"/>
</dbReference>
<evidence type="ECO:0000313" key="27">
    <source>
        <dbReference type="Proteomes" id="UP000284417"/>
    </source>
</evidence>
<evidence type="ECO:0000256" key="1">
    <source>
        <dbReference type="ARBA" id="ARBA00004496"/>
    </source>
</evidence>
<dbReference type="FunFam" id="3.40.1280.10:FF:000026">
    <property type="entry name" value="Ribosomal RNA small subunit methyltransferase E"/>
    <property type="match status" value="1"/>
</dbReference>
<dbReference type="Proteomes" id="UP000471447">
    <property type="component" value="Unassembled WGS sequence"/>
</dbReference>
<dbReference type="Proteomes" id="UP000327007">
    <property type="component" value="Unassembled WGS sequence"/>
</dbReference>
<name>A0A174GMG7_9BACE</name>
<evidence type="ECO:0000256" key="9">
    <source>
        <dbReference type="ARBA" id="ARBA00047944"/>
    </source>
</evidence>
<accession>A0A174GMG7</accession>
<dbReference type="EMBL" id="WDCG01000031">
    <property type="protein sequence ID" value="KAB6418964.1"/>
    <property type="molecule type" value="Genomic_DNA"/>
</dbReference>
<dbReference type="GO" id="GO:0070042">
    <property type="term" value="F:rRNA (uridine-N3-)-methyltransferase activity"/>
    <property type="evidence" value="ECO:0007669"/>
    <property type="project" value="TreeGrafter"/>
</dbReference>
<dbReference type="Proteomes" id="UP000434604">
    <property type="component" value="Unassembled WGS sequence"/>
</dbReference>
<dbReference type="Proteomes" id="UP000435059">
    <property type="component" value="Unassembled WGS sequence"/>
</dbReference>
<dbReference type="EMBL" id="WDES01000038">
    <property type="protein sequence ID" value="KAB6083970.1"/>
    <property type="molecule type" value="Genomic_DNA"/>
</dbReference>
<reference evidence="13" key="7">
    <citation type="journal article" date="2021" name="PeerJ">
        <title>Extensive microbial diversity within the chicken gut microbiome revealed by metagenomics and culture.</title>
        <authorList>
            <person name="Gilroy R."/>
            <person name="Ravi A."/>
            <person name="Getino M."/>
            <person name="Pursley I."/>
            <person name="Horton D.L."/>
            <person name="Alikhan N.F."/>
            <person name="Baker D."/>
            <person name="Gharbi K."/>
            <person name="Hall N."/>
            <person name="Watson M."/>
            <person name="Adriaenssens E.M."/>
            <person name="Foster-Nyarko E."/>
            <person name="Jarju S."/>
            <person name="Secka A."/>
            <person name="Antonio M."/>
            <person name="Oren A."/>
            <person name="Chaudhuri R.R."/>
            <person name="La Ragione R."/>
            <person name="Hildebrand F."/>
            <person name="Pallen M.J."/>
        </authorList>
    </citation>
    <scope>NUCLEOTIDE SEQUENCE</scope>
    <source>
        <strain evidence="13">CHK154-13316</strain>
    </source>
</reference>
<evidence type="ECO:0000313" key="18">
    <source>
        <dbReference type="EMBL" id="KAB6338644.1"/>
    </source>
</evidence>
<evidence type="ECO:0000259" key="12">
    <source>
        <dbReference type="Pfam" id="PF20260"/>
    </source>
</evidence>
<dbReference type="CDD" id="cd18084">
    <property type="entry name" value="RsmE-like"/>
    <property type="match status" value="1"/>
</dbReference>
<reference evidence="25 26" key="1">
    <citation type="submission" date="2016-10" db="EMBL/GenBank/DDBJ databases">
        <authorList>
            <person name="de Groot N.N."/>
        </authorList>
    </citation>
    <scope>NUCLEOTIDE SEQUENCE [LARGE SCALE GENOMIC DNA]</scope>
    <source>
        <strain evidence="24 26">NLAE-zl-C202</strain>
        <strain evidence="23 25">NLAE-zl-G339</strain>
    </source>
</reference>
<keyword evidence="4 10" id="KW-0698">rRNA processing</keyword>
<comment type="similarity">
    <text evidence="2 10">Belongs to the RNA methyltransferase RsmE family.</text>
</comment>
<dbReference type="Gene3D" id="2.40.240.20">
    <property type="entry name" value="Hypothetical PUA domain-like, domain 1"/>
    <property type="match status" value="1"/>
</dbReference>
<dbReference type="InterPro" id="IPR046886">
    <property type="entry name" value="RsmE_MTase_dom"/>
</dbReference>
<evidence type="ECO:0000313" key="19">
    <source>
        <dbReference type="EMBL" id="KAB6418964.1"/>
    </source>
</evidence>
<dbReference type="EMBL" id="FOUM01000019">
    <property type="protein sequence ID" value="SFN07084.1"/>
    <property type="molecule type" value="Genomic_DNA"/>
</dbReference>
<organism evidence="21 28">
    <name type="scientific">Bacteroides xylanisolvens</name>
    <dbReference type="NCBI Taxonomy" id="371601"/>
    <lineage>
        <taxon>Bacteria</taxon>
        <taxon>Pseudomonadati</taxon>
        <taxon>Bacteroidota</taxon>
        <taxon>Bacteroidia</taxon>
        <taxon>Bacteroidales</taxon>
        <taxon>Bacteroidaceae</taxon>
        <taxon>Bacteroides</taxon>
    </lineage>
</organism>
<dbReference type="InterPro" id="IPR029026">
    <property type="entry name" value="tRNA_m1G_MTases_N"/>
</dbReference>
<dbReference type="EMBL" id="FNRP01000023">
    <property type="protein sequence ID" value="SEB02054.1"/>
    <property type="molecule type" value="Genomic_DNA"/>
</dbReference>
<evidence type="ECO:0000313" key="17">
    <source>
        <dbReference type="EMBL" id="KAB6144876.1"/>
    </source>
</evidence>
<reference evidence="20" key="9">
    <citation type="submission" date="2023-08" db="EMBL/GenBank/DDBJ databases">
        <title>Mucin Metabolism Genes Underlie the Key Renovations of Bacteroides xylanisolvens Genomes in Captive Great Apes.</title>
        <authorList>
            <person name="Nishida A.H."/>
        </authorList>
    </citation>
    <scope>NUCLEOTIDE SEQUENCE</scope>
    <source>
        <strain evidence="20">P19.10B</strain>
    </source>
</reference>
<dbReference type="EMBL" id="VYQC01000007">
    <property type="protein sequence ID" value="KAA9045731.1"/>
    <property type="molecule type" value="Genomic_DNA"/>
</dbReference>
<evidence type="ECO:0000313" key="30">
    <source>
        <dbReference type="Proteomes" id="UP000434604"/>
    </source>
</evidence>
<evidence type="ECO:0000313" key="15">
    <source>
        <dbReference type="EMBL" id="KAB6083970.1"/>
    </source>
</evidence>
<evidence type="ECO:0000313" key="25">
    <source>
        <dbReference type="Proteomes" id="UP000183040"/>
    </source>
</evidence>
<dbReference type="EMBL" id="WDED01000032">
    <property type="protein sequence ID" value="KAB6144876.1"/>
    <property type="molecule type" value="Genomic_DNA"/>
</dbReference>
<dbReference type="InterPro" id="IPR046887">
    <property type="entry name" value="RsmE_PUA-like"/>
</dbReference>
<evidence type="ECO:0000256" key="2">
    <source>
        <dbReference type="ARBA" id="ARBA00005528"/>
    </source>
</evidence>
<feature type="domain" description="Ribosomal RNA small subunit methyltransferase E methyltransferase" evidence="11">
    <location>
        <begin position="71"/>
        <end position="227"/>
    </location>
</feature>
<evidence type="ECO:0000256" key="6">
    <source>
        <dbReference type="ARBA" id="ARBA00022679"/>
    </source>
</evidence>
<reference evidence="14" key="4">
    <citation type="journal article" date="2019" name="bioRxiv">
        <title>Acquired interbacterial defense systems protect against interspecies antagonism in the human gut microbiome.</title>
        <authorList>
            <person name="Ross B.D."/>
            <person name="Verster A.J."/>
            <person name="Radey M.C."/>
            <person name="Schmidtke D.T."/>
            <person name="Pope C.E."/>
            <person name="Hoffman L.R."/>
            <person name="Hajjar A.M."/>
            <person name="Peterson S.B."/>
            <person name="Borenstein E."/>
            <person name="Mougous J.D."/>
        </authorList>
    </citation>
    <scope>NUCLEOTIDE SEQUENCE</scope>
    <source>
        <strain evidence="14">H204</strain>
    </source>
</reference>
<dbReference type="PANTHER" id="PTHR30027">
    <property type="entry name" value="RIBOSOMAL RNA SMALL SUBUNIT METHYLTRANSFERASE E"/>
    <property type="match status" value="1"/>
</dbReference>
<dbReference type="PIRSF" id="PIRSF015601">
    <property type="entry name" value="MTase_slr0722"/>
    <property type="match status" value="1"/>
</dbReference>
<evidence type="ECO:0000313" key="29">
    <source>
        <dbReference type="Proteomes" id="UP000327007"/>
    </source>
</evidence>
<evidence type="ECO:0000256" key="7">
    <source>
        <dbReference type="ARBA" id="ARBA00022691"/>
    </source>
</evidence>
<dbReference type="InterPro" id="IPR029028">
    <property type="entry name" value="Alpha/beta_knot_MTases"/>
</dbReference>
<comment type="subcellular location">
    <subcellularLocation>
        <location evidence="1 10">Cytoplasm</location>
    </subcellularLocation>
</comment>
<evidence type="ECO:0000259" key="11">
    <source>
        <dbReference type="Pfam" id="PF04452"/>
    </source>
</evidence>
<evidence type="ECO:0000313" key="24">
    <source>
        <dbReference type="EMBL" id="SFN07084.1"/>
    </source>
</evidence>
<dbReference type="Proteomes" id="UP000747074">
    <property type="component" value="Unassembled WGS sequence"/>
</dbReference>
<dbReference type="Pfam" id="PF20260">
    <property type="entry name" value="PUA_4"/>
    <property type="match status" value="1"/>
</dbReference>
<dbReference type="SUPFAM" id="SSF88697">
    <property type="entry name" value="PUA domain-like"/>
    <property type="match status" value="1"/>
</dbReference>
<dbReference type="SUPFAM" id="SSF75217">
    <property type="entry name" value="alpha/beta knot"/>
    <property type="match status" value="1"/>
</dbReference>
<dbReference type="Proteomes" id="UP001197958">
    <property type="component" value="Unassembled WGS sequence"/>
</dbReference>
<dbReference type="Proteomes" id="UP000284417">
    <property type="component" value="Unassembled WGS sequence"/>
</dbReference>
<evidence type="ECO:0000313" key="34">
    <source>
        <dbReference type="Proteomes" id="UP000474077"/>
    </source>
</evidence>
<evidence type="ECO:0000256" key="4">
    <source>
        <dbReference type="ARBA" id="ARBA00022552"/>
    </source>
</evidence>
<evidence type="ECO:0000313" key="16">
    <source>
        <dbReference type="EMBL" id="KAB6084366.1"/>
    </source>
</evidence>